<sequence>MKRKRLLLATLLILAAVSCGYIEVNSYMLGFYDIVSMGAVGRQVNIGGEEYIQLRVHVKKARMVTDVFGDRQSENGSYEDLCRKYGDVSFSRRTLSLSANIGEPLQYCWPNADFRSIEVVCGHEWDSSHPAGSSLDDIVWFVSQSVYPFIRNSYTAFDYHAYEWSEFFRSCYGGNHRMYAYPVDGPLSEIEPRDMMLLGPGSSLTQPGGLGYEEPDMLYFPPDVDSDDDPWLMSYNTFALFIPVSDSGASDLTVIITDENGENYTVVPEMI</sequence>
<protein>
    <recommendedName>
        <fullName evidence="3">Lipoprotein</fullName>
    </recommendedName>
</protein>
<organism evidence="1 2">
    <name type="scientific">Candidatus Cryptobacteroides merdipullorum</name>
    <dbReference type="NCBI Taxonomy" id="2840771"/>
    <lineage>
        <taxon>Bacteria</taxon>
        <taxon>Pseudomonadati</taxon>
        <taxon>Bacteroidota</taxon>
        <taxon>Bacteroidia</taxon>
        <taxon>Bacteroidales</taxon>
        <taxon>Candidatus Cryptobacteroides</taxon>
    </lineage>
</organism>
<dbReference type="Proteomes" id="UP000886881">
    <property type="component" value="Unassembled WGS sequence"/>
</dbReference>
<accession>A0A9D1KIX7</accession>
<evidence type="ECO:0008006" key="3">
    <source>
        <dbReference type="Google" id="ProtNLM"/>
    </source>
</evidence>
<evidence type="ECO:0000313" key="1">
    <source>
        <dbReference type="EMBL" id="HIT47724.1"/>
    </source>
</evidence>
<evidence type="ECO:0000313" key="2">
    <source>
        <dbReference type="Proteomes" id="UP000886881"/>
    </source>
</evidence>
<comment type="caution">
    <text evidence="1">The sequence shown here is derived from an EMBL/GenBank/DDBJ whole genome shotgun (WGS) entry which is preliminary data.</text>
</comment>
<dbReference type="EMBL" id="DVLC01000139">
    <property type="protein sequence ID" value="HIT47724.1"/>
    <property type="molecule type" value="Genomic_DNA"/>
</dbReference>
<proteinExistence type="predicted"/>
<reference evidence="1" key="1">
    <citation type="submission" date="2020-10" db="EMBL/GenBank/DDBJ databases">
        <authorList>
            <person name="Gilroy R."/>
        </authorList>
    </citation>
    <scope>NUCLEOTIDE SEQUENCE</scope>
    <source>
        <strain evidence="1">ChiHecec2B26-709</strain>
    </source>
</reference>
<dbReference type="PROSITE" id="PS51257">
    <property type="entry name" value="PROKAR_LIPOPROTEIN"/>
    <property type="match status" value="1"/>
</dbReference>
<dbReference type="AlphaFoldDB" id="A0A9D1KIX7"/>
<name>A0A9D1KIX7_9BACT</name>
<gene>
    <name evidence="1" type="ORF">IAC35_07720</name>
</gene>
<reference evidence="1" key="2">
    <citation type="journal article" date="2021" name="PeerJ">
        <title>Extensive microbial diversity within the chicken gut microbiome revealed by metagenomics and culture.</title>
        <authorList>
            <person name="Gilroy R."/>
            <person name="Ravi A."/>
            <person name="Getino M."/>
            <person name="Pursley I."/>
            <person name="Horton D.L."/>
            <person name="Alikhan N.F."/>
            <person name="Baker D."/>
            <person name="Gharbi K."/>
            <person name="Hall N."/>
            <person name="Watson M."/>
            <person name="Adriaenssens E.M."/>
            <person name="Foster-Nyarko E."/>
            <person name="Jarju S."/>
            <person name="Secka A."/>
            <person name="Antonio M."/>
            <person name="Oren A."/>
            <person name="Chaudhuri R.R."/>
            <person name="La Ragione R."/>
            <person name="Hildebrand F."/>
            <person name="Pallen M.J."/>
        </authorList>
    </citation>
    <scope>NUCLEOTIDE SEQUENCE</scope>
    <source>
        <strain evidence="1">ChiHecec2B26-709</strain>
    </source>
</reference>